<evidence type="ECO:0000256" key="3">
    <source>
        <dbReference type="RuleBase" id="RU369080"/>
    </source>
</evidence>
<keyword evidence="6" id="KW-1185">Reference proteome</keyword>
<dbReference type="GO" id="GO:0016020">
    <property type="term" value="C:membrane"/>
    <property type="evidence" value="ECO:0007669"/>
    <property type="project" value="UniProtKB-SubCell"/>
</dbReference>
<dbReference type="GO" id="GO:0019722">
    <property type="term" value="P:calcium-mediated signaling"/>
    <property type="evidence" value="ECO:0007669"/>
    <property type="project" value="UniProtKB-UniRule"/>
</dbReference>
<protein>
    <recommendedName>
        <fullName evidence="3">Calcineurin B-like protein</fullName>
    </recommendedName>
</protein>
<comment type="subcellular location">
    <subcellularLocation>
        <location evidence="3">Membrane</location>
    </subcellularLocation>
</comment>
<dbReference type="InterPro" id="IPR011992">
    <property type="entry name" value="EF-hand-dom_pair"/>
</dbReference>
<name>A0A8S0SGY5_OLEEU</name>
<dbReference type="PROSITE" id="PS50222">
    <property type="entry name" value="EF_HAND_2"/>
    <property type="match status" value="1"/>
</dbReference>
<dbReference type="PANTHER" id="PTHR23056">
    <property type="entry name" value="CALCINEURIN B"/>
    <property type="match status" value="1"/>
</dbReference>
<feature type="non-terminal residue" evidence="5">
    <location>
        <position position="64"/>
    </location>
</feature>
<keyword evidence="3" id="KW-0479">Metal-binding</keyword>
<dbReference type="Proteomes" id="UP000594638">
    <property type="component" value="Unassembled WGS sequence"/>
</dbReference>
<evidence type="ECO:0000313" key="5">
    <source>
        <dbReference type="EMBL" id="CAA2990911.1"/>
    </source>
</evidence>
<feature type="domain" description="EF-hand" evidence="4">
    <location>
        <begin position="20"/>
        <end position="55"/>
    </location>
</feature>
<comment type="subunit">
    <text evidence="3">Homodimer. Interacts with CIPK.</text>
</comment>
<sequence>TVNEIEALYELFKKLSSSIIDDGLIHKVFDLFDEKRNDVIEFEEFIHVLNVFHPRAPIEEKIDC</sequence>
<evidence type="ECO:0000256" key="2">
    <source>
        <dbReference type="ARBA" id="ARBA00023774"/>
    </source>
</evidence>
<accession>A0A8S0SGY5</accession>
<dbReference type="OrthoDB" id="191686at2759"/>
<dbReference type="Gramene" id="OE9A005163T2">
    <property type="protein sequence ID" value="OE9A005163C2"/>
    <property type="gene ID" value="OE9A005163"/>
</dbReference>
<dbReference type="PANTHER" id="PTHR23056:SF26">
    <property type="entry name" value="CALCINEURIN B-LIKE PROTEIN 10"/>
    <property type="match status" value="1"/>
</dbReference>
<comment type="similarity">
    <text evidence="2 3">Belongs to the calcineurin regulatory subunit family.</text>
</comment>
<dbReference type="Gene3D" id="1.10.238.10">
    <property type="entry name" value="EF-hand"/>
    <property type="match status" value="1"/>
</dbReference>
<dbReference type="InterPro" id="IPR002048">
    <property type="entry name" value="EF_hand_dom"/>
</dbReference>
<proteinExistence type="inferred from homology"/>
<dbReference type="SUPFAM" id="SSF47473">
    <property type="entry name" value="EF-hand"/>
    <property type="match status" value="1"/>
</dbReference>
<evidence type="ECO:0000256" key="1">
    <source>
        <dbReference type="ARBA" id="ARBA00022737"/>
    </source>
</evidence>
<keyword evidence="3" id="KW-0472">Membrane</keyword>
<keyword evidence="3" id="KW-0106">Calcium</keyword>
<gene>
    <name evidence="5" type="ORF">OLEA9_A005163</name>
</gene>
<dbReference type="AlphaFoldDB" id="A0A8S0SGY5"/>
<comment type="function">
    <text evidence="3">Acts as a calcium sensor. CBL proteins interact with CIPK serine-threonine protein kinases. Binding of a CBL protein to the regulatory NAF domain of a CIPK protein lead to the activation of the kinase in a calcium-dependent manner.</text>
</comment>
<evidence type="ECO:0000259" key="4">
    <source>
        <dbReference type="PROSITE" id="PS50222"/>
    </source>
</evidence>
<comment type="caution">
    <text evidence="5">The sequence shown here is derived from an EMBL/GenBank/DDBJ whole genome shotgun (WGS) entry which is preliminary data.</text>
</comment>
<evidence type="ECO:0000313" key="6">
    <source>
        <dbReference type="Proteomes" id="UP000594638"/>
    </source>
</evidence>
<reference evidence="5 6" key="1">
    <citation type="submission" date="2019-12" db="EMBL/GenBank/DDBJ databases">
        <authorList>
            <person name="Alioto T."/>
            <person name="Alioto T."/>
            <person name="Gomez Garrido J."/>
        </authorList>
    </citation>
    <scope>NUCLEOTIDE SEQUENCE [LARGE SCALE GENOMIC DNA]</scope>
</reference>
<keyword evidence="1 3" id="KW-0677">Repeat</keyword>
<dbReference type="GO" id="GO:0019900">
    <property type="term" value="F:kinase binding"/>
    <property type="evidence" value="ECO:0007669"/>
    <property type="project" value="UniProtKB-UniRule"/>
</dbReference>
<dbReference type="GO" id="GO:0005509">
    <property type="term" value="F:calcium ion binding"/>
    <property type="evidence" value="ECO:0007669"/>
    <property type="project" value="UniProtKB-UniRule"/>
</dbReference>
<dbReference type="InterPro" id="IPR045198">
    <property type="entry name" value="CNBL1-10"/>
</dbReference>
<dbReference type="EMBL" id="CACTIH010004474">
    <property type="protein sequence ID" value="CAA2990911.1"/>
    <property type="molecule type" value="Genomic_DNA"/>
</dbReference>
<organism evidence="5 6">
    <name type="scientific">Olea europaea subsp. europaea</name>
    <dbReference type="NCBI Taxonomy" id="158383"/>
    <lineage>
        <taxon>Eukaryota</taxon>
        <taxon>Viridiplantae</taxon>
        <taxon>Streptophyta</taxon>
        <taxon>Embryophyta</taxon>
        <taxon>Tracheophyta</taxon>
        <taxon>Spermatophyta</taxon>
        <taxon>Magnoliopsida</taxon>
        <taxon>eudicotyledons</taxon>
        <taxon>Gunneridae</taxon>
        <taxon>Pentapetalae</taxon>
        <taxon>asterids</taxon>
        <taxon>lamiids</taxon>
        <taxon>Lamiales</taxon>
        <taxon>Oleaceae</taxon>
        <taxon>Oleeae</taxon>
        <taxon>Olea</taxon>
    </lineage>
</organism>